<reference evidence="12 13" key="1">
    <citation type="submission" date="2019-09" db="EMBL/GenBank/DDBJ databases">
        <title>Bird 10,000 Genomes (B10K) Project - Family phase.</title>
        <authorList>
            <person name="Zhang G."/>
        </authorList>
    </citation>
    <scope>NUCLEOTIDE SEQUENCE [LARGE SCALE GENOMIC DNA]</scope>
    <source>
        <strain evidence="12">B10K-DU-017-25</strain>
        <tissue evidence="12">Mixed tissue sample</tissue>
    </source>
</reference>
<evidence type="ECO:0000256" key="8">
    <source>
        <dbReference type="ARBA" id="ARBA00032955"/>
    </source>
</evidence>
<proteinExistence type="predicted"/>
<comment type="caution">
    <text evidence="12">The sequence shown here is derived from an EMBL/GenBank/DDBJ whole genome shotgun (WGS) entry which is preliminary data.</text>
</comment>
<dbReference type="InterPro" id="IPR036483">
    <property type="entry name" value="PWI_dom_sf"/>
</dbReference>
<dbReference type="PANTHER" id="PTHR14212:SF0">
    <property type="entry name" value="U4_U6 SMALL NUCLEAR RIBONUCLEOPROTEIN PRP3"/>
    <property type="match status" value="1"/>
</dbReference>
<evidence type="ECO:0000256" key="4">
    <source>
        <dbReference type="ARBA" id="ARBA00022664"/>
    </source>
</evidence>
<dbReference type="PROSITE" id="PS51025">
    <property type="entry name" value="PWI"/>
    <property type="match status" value="1"/>
</dbReference>
<evidence type="ECO:0000313" key="13">
    <source>
        <dbReference type="Proteomes" id="UP000517892"/>
    </source>
</evidence>
<comment type="function">
    <text evidence="9">Plays a role in pre-mRNA splicing as component of the U4/U6-U5 tri-snRNP complex that is involved in spliceosome assembly, and as component of the precatalytic spliceosome (spliceosome B complex).</text>
</comment>
<feature type="compositionally biased region" description="Low complexity" evidence="10">
    <location>
        <begin position="163"/>
        <end position="178"/>
    </location>
</feature>
<keyword evidence="4" id="KW-0507">mRNA processing</keyword>
<dbReference type="GO" id="GO:0000398">
    <property type="term" value="P:mRNA splicing, via spliceosome"/>
    <property type="evidence" value="ECO:0007669"/>
    <property type="project" value="InterPro"/>
</dbReference>
<dbReference type="Pfam" id="PF06544">
    <property type="entry name" value="Prp3_C"/>
    <property type="match status" value="1"/>
</dbReference>
<name>A0A7K5AD40_9AVES</name>
<evidence type="ECO:0000256" key="5">
    <source>
        <dbReference type="ARBA" id="ARBA00022728"/>
    </source>
</evidence>
<dbReference type="SUPFAM" id="SSF101233">
    <property type="entry name" value="PWI domain"/>
    <property type="match status" value="1"/>
</dbReference>
<feature type="non-terminal residue" evidence="12">
    <location>
        <position position="630"/>
    </location>
</feature>
<dbReference type="AlphaFoldDB" id="A0A7K5AD40"/>
<dbReference type="GO" id="GO:0005681">
    <property type="term" value="C:spliceosomal complex"/>
    <property type="evidence" value="ECO:0007669"/>
    <property type="project" value="UniProtKB-KW"/>
</dbReference>
<dbReference type="InterPro" id="IPR013881">
    <property type="entry name" value="Pre-mRNA_splic_Prp3_dom"/>
</dbReference>
<feature type="region of interest" description="Disordered" evidence="10">
    <location>
        <begin position="161"/>
        <end position="183"/>
    </location>
</feature>
<dbReference type="Pfam" id="PF01480">
    <property type="entry name" value="PWI"/>
    <property type="match status" value="1"/>
</dbReference>
<dbReference type="SMART" id="SM00311">
    <property type="entry name" value="PWI"/>
    <property type="match status" value="1"/>
</dbReference>
<dbReference type="InterPro" id="IPR002483">
    <property type="entry name" value="PWI_dom"/>
</dbReference>
<feature type="domain" description="PWI" evidence="11">
    <location>
        <begin position="1"/>
        <end position="87"/>
    </location>
</feature>
<dbReference type="EMBL" id="VYZI01001871">
    <property type="protein sequence ID" value="NWR81676.1"/>
    <property type="molecule type" value="Genomic_DNA"/>
</dbReference>
<dbReference type="GO" id="GO:0046540">
    <property type="term" value="C:U4/U6 x U5 tri-snRNP complex"/>
    <property type="evidence" value="ECO:0007669"/>
    <property type="project" value="InterPro"/>
</dbReference>
<organism evidence="12 13">
    <name type="scientific">Centropus unirufus</name>
    <dbReference type="NCBI Taxonomy" id="1118519"/>
    <lineage>
        <taxon>Eukaryota</taxon>
        <taxon>Metazoa</taxon>
        <taxon>Chordata</taxon>
        <taxon>Craniata</taxon>
        <taxon>Vertebrata</taxon>
        <taxon>Euteleostomi</taxon>
        <taxon>Archelosauria</taxon>
        <taxon>Archosauria</taxon>
        <taxon>Dinosauria</taxon>
        <taxon>Saurischia</taxon>
        <taxon>Theropoda</taxon>
        <taxon>Coelurosauria</taxon>
        <taxon>Aves</taxon>
        <taxon>Neognathae</taxon>
        <taxon>Neoaves</taxon>
        <taxon>Otidimorphae</taxon>
        <taxon>Cuculiformes</taxon>
        <taxon>Centropidae</taxon>
        <taxon>Centropus</taxon>
    </lineage>
</organism>
<dbReference type="InterPro" id="IPR027104">
    <property type="entry name" value="Prp3"/>
</dbReference>
<dbReference type="Gene3D" id="1.20.1390.10">
    <property type="entry name" value="PWI domain"/>
    <property type="match status" value="1"/>
</dbReference>
<dbReference type="InterPro" id="IPR010541">
    <property type="entry name" value="Prp3_C"/>
</dbReference>
<dbReference type="PANTHER" id="PTHR14212">
    <property type="entry name" value="U4/U6-ASSOCIATED RNA SPLICING FACTOR-RELATED"/>
    <property type="match status" value="1"/>
</dbReference>
<feature type="compositionally biased region" description="Basic and acidic residues" evidence="10">
    <location>
        <begin position="73"/>
        <end position="107"/>
    </location>
</feature>
<dbReference type="Proteomes" id="UP000517892">
    <property type="component" value="Unassembled WGS sequence"/>
</dbReference>
<keyword evidence="13" id="KW-1185">Reference proteome</keyword>
<sequence>MSLSKRELDELKPWIEKTVKRVLGFSEPTVVTAALNCVGKGMDKKKAADHLKPFLDDSTLRFVDKLFEAVEEGRSSRHSKSNSDRNRKRELKDVFGDDSEVSKESSGIKKRRIPRFEEVEDEPEVIPGPPSESPGMLTKLQIKQMMEAATRQIEERKKQLSFISPPTSQPKISSSSQSERLPIGNTIQPSQAATFMNDAIEKARKAAELQARIQAQLALKPGLIGNANMVGLANLHAMGIAPPKVELKDQTKPTPLILDEQGRTVDATGKEIELTHRMPTLKANIRAVKREQFKQQLKEKPSEDMESNTYFDPRVSITPAQRQKRTFKFHEKGKFEKIAQRLRTKAQLEKLQAEISQAARKTGIHTSTKLALITPKKELKEGEIPEIEWWDSYIIPNNLELKGGTSSKKDEYFGITNLVEHPAQLNPPGTAPASVHVAVETRTPRGPGASSVTPLVPQNLLSSVSPVSLPVRISNLMRVLGTEAVQDPTKVEAHVRAQMAKRQKAHEEANAARKLTAEQRKAKKIKKLKEDVSQGVHIAVYRVRNLSNPAKKFKIEANAGQLYLTGVVVLHKDVNVVVVEGGPKAQKKFKRLMLHRIKWDEQTSNTKGEDEDESDEEAVKKANKCSLVWE</sequence>
<keyword evidence="7" id="KW-0539">Nucleus</keyword>
<dbReference type="CDD" id="cd24162">
    <property type="entry name" value="Prp3_C"/>
    <property type="match status" value="1"/>
</dbReference>
<evidence type="ECO:0000313" key="12">
    <source>
        <dbReference type="EMBL" id="NWR81676.1"/>
    </source>
</evidence>
<feature type="non-terminal residue" evidence="12">
    <location>
        <position position="1"/>
    </location>
</feature>
<comment type="subcellular location">
    <subcellularLocation>
        <location evidence="1">Nucleus</location>
    </subcellularLocation>
</comment>
<keyword evidence="3" id="KW-0597">Phosphoprotein</keyword>
<dbReference type="Pfam" id="PF08572">
    <property type="entry name" value="PRP3"/>
    <property type="match status" value="2"/>
</dbReference>
<evidence type="ECO:0000256" key="9">
    <source>
        <dbReference type="ARBA" id="ARBA00035603"/>
    </source>
</evidence>
<accession>A0A7K5AD40</accession>
<feature type="region of interest" description="Disordered" evidence="10">
    <location>
        <begin position="602"/>
        <end position="630"/>
    </location>
</feature>
<evidence type="ECO:0000256" key="10">
    <source>
        <dbReference type="SAM" id="MobiDB-lite"/>
    </source>
</evidence>
<evidence type="ECO:0000256" key="1">
    <source>
        <dbReference type="ARBA" id="ARBA00004123"/>
    </source>
</evidence>
<evidence type="ECO:0000256" key="6">
    <source>
        <dbReference type="ARBA" id="ARBA00023187"/>
    </source>
</evidence>
<evidence type="ECO:0000256" key="3">
    <source>
        <dbReference type="ARBA" id="ARBA00022553"/>
    </source>
</evidence>
<evidence type="ECO:0000256" key="2">
    <source>
        <dbReference type="ARBA" id="ARBA00016514"/>
    </source>
</evidence>
<gene>
    <name evidence="12" type="primary">Prpf3</name>
    <name evidence="12" type="ORF">CENUNI_R11589</name>
</gene>
<dbReference type="FunFam" id="1.20.1390.10:FF:000003">
    <property type="entry name" value="U4/U6 small nuclear ribonucleoprotein Prp3"/>
    <property type="match status" value="1"/>
</dbReference>
<feature type="region of interest" description="Disordered" evidence="10">
    <location>
        <begin position="73"/>
        <end position="109"/>
    </location>
</feature>
<protein>
    <recommendedName>
        <fullName evidence="2">U4/U6 small nuclear ribonucleoprotein Prp3</fullName>
    </recommendedName>
    <alternativeName>
        <fullName evidence="8">Pre-mRNA-splicing factor 3</fullName>
    </alternativeName>
</protein>
<evidence type="ECO:0000256" key="7">
    <source>
        <dbReference type="ARBA" id="ARBA00023242"/>
    </source>
</evidence>
<evidence type="ECO:0000259" key="11">
    <source>
        <dbReference type="PROSITE" id="PS51025"/>
    </source>
</evidence>
<keyword evidence="5" id="KW-0747">Spliceosome</keyword>
<keyword evidence="6" id="KW-0508">mRNA splicing</keyword>
<dbReference type="OrthoDB" id="10264544at2759"/>